<keyword evidence="3 11" id="KW-0349">Heme</keyword>
<feature type="transmembrane region" description="Helical" evidence="13">
    <location>
        <begin position="6"/>
        <end position="26"/>
    </location>
</feature>
<dbReference type="GO" id="GO:0016705">
    <property type="term" value="F:oxidoreductase activity, acting on paired donors, with incorporation or reduction of molecular oxygen"/>
    <property type="evidence" value="ECO:0007669"/>
    <property type="project" value="InterPro"/>
</dbReference>
<protein>
    <submittedName>
        <fullName evidence="14">Cytochrome P450 family protein</fullName>
    </submittedName>
    <submittedName>
        <fullName evidence="15">Putative oxidoreductase</fullName>
        <ecNumber evidence="15">1.14.13.-</ecNumber>
    </submittedName>
</protein>
<evidence type="ECO:0000256" key="9">
    <source>
        <dbReference type="ARBA" id="ARBA00023033"/>
    </source>
</evidence>
<dbReference type="InterPro" id="IPR017972">
    <property type="entry name" value="Cyt_P450_CS"/>
</dbReference>
<evidence type="ECO:0000256" key="5">
    <source>
        <dbReference type="ARBA" id="ARBA00022723"/>
    </source>
</evidence>
<evidence type="ECO:0000256" key="4">
    <source>
        <dbReference type="ARBA" id="ARBA00022692"/>
    </source>
</evidence>
<dbReference type="CDD" id="cd20653">
    <property type="entry name" value="CYP81"/>
    <property type="match status" value="1"/>
</dbReference>
<reference evidence="15" key="5">
    <citation type="journal article" date="2018" name="Nat. Plants">
        <title>Whole-genome landscape of Medicago truncatula symbiotic genes.</title>
        <authorList>
            <person name="Pecrix Y."/>
            <person name="Gamas P."/>
            <person name="Carrere S."/>
        </authorList>
    </citation>
    <scope>NUCLEOTIDE SEQUENCE</scope>
    <source>
        <tissue evidence="15">Leaves</tissue>
    </source>
</reference>
<dbReference type="GO" id="GO:0005506">
    <property type="term" value="F:iron ion binding"/>
    <property type="evidence" value="ECO:0007669"/>
    <property type="project" value="InterPro"/>
</dbReference>
<feature type="binding site" description="axial binding residue" evidence="11">
    <location>
        <position position="445"/>
    </location>
    <ligand>
        <name>heme</name>
        <dbReference type="ChEBI" id="CHEBI:30413"/>
    </ligand>
    <ligandPart>
        <name>Fe</name>
        <dbReference type="ChEBI" id="CHEBI:18248"/>
    </ligandPart>
</feature>
<evidence type="ECO:0000313" key="17">
    <source>
        <dbReference type="Proteomes" id="UP000002051"/>
    </source>
</evidence>
<evidence type="ECO:0000256" key="13">
    <source>
        <dbReference type="SAM" id="Phobius"/>
    </source>
</evidence>
<dbReference type="InterPro" id="IPR001128">
    <property type="entry name" value="Cyt_P450"/>
</dbReference>
<dbReference type="EMBL" id="PSQE01000004">
    <property type="protein sequence ID" value="RHN61691.1"/>
    <property type="molecule type" value="Genomic_DNA"/>
</dbReference>
<keyword evidence="9 12" id="KW-0503">Monooxygenase</keyword>
<dbReference type="PRINTS" id="PR00463">
    <property type="entry name" value="EP450I"/>
</dbReference>
<dbReference type="EMBL" id="CM001220">
    <property type="protein sequence ID" value="KEH30633.1"/>
    <property type="molecule type" value="Genomic_DNA"/>
</dbReference>
<keyword evidence="4 13" id="KW-0812">Transmembrane</keyword>
<dbReference type="PROSITE" id="PS00086">
    <property type="entry name" value="CYTOCHROME_P450"/>
    <property type="match status" value="1"/>
</dbReference>
<name>A0A072UNJ5_MEDTR</name>
<dbReference type="InterPro" id="IPR036396">
    <property type="entry name" value="Cyt_P450_sf"/>
</dbReference>
<dbReference type="InterPro" id="IPR002401">
    <property type="entry name" value="Cyt_P450_E_grp-I"/>
</dbReference>
<dbReference type="Proteomes" id="UP000265566">
    <property type="component" value="Chromosome 4"/>
</dbReference>
<evidence type="ECO:0000256" key="1">
    <source>
        <dbReference type="ARBA" id="ARBA00004167"/>
    </source>
</evidence>
<keyword evidence="6 13" id="KW-1133">Transmembrane helix</keyword>
<evidence type="ECO:0000313" key="18">
    <source>
        <dbReference type="Proteomes" id="UP000265566"/>
    </source>
</evidence>
<dbReference type="InterPro" id="IPR050651">
    <property type="entry name" value="Plant_Cytochrome_P450_Monoox"/>
</dbReference>
<dbReference type="EC" id="1.14.13.-" evidence="15"/>
<reference evidence="14 17" key="2">
    <citation type="journal article" date="2014" name="BMC Genomics">
        <title>An improved genome release (version Mt4.0) for the model legume Medicago truncatula.</title>
        <authorList>
            <person name="Tang H."/>
            <person name="Krishnakumar V."/>
            <person name="Bidwell S."/>
            <person name="Rosen B."/>
            <person name="Chan A."/>
            <person name="Zhou S."/>
            <person name="Gentzbittel L."/>
            <person name="Childs K.L."/>
            <person name="Yandell M."/>
            <person name="Gundlach H."/>
            <person name="Mayer K.F."/>
            <person name="Schwartz D.C."/>
            <person name="Town C.D."/>
        </authorList>
    </citation>
    <scope>GENOME REANNOTATION</scope>
    <source>
        <strain evidence="14">A17</strain>
        <strain evidence="16 17">cv. Jemalong A17</strain>
    </source>
</reference>
<evidence type="ECO:0000256" key="8">
    <source>
        <dbReference type="ARBA" id="ARBA00023004"/>
    </source>
</evidence>
<keyword evidence="10 13" id="KW-0472">Membrane</keyword>
<dbReference type="GO" id="GO:0016020">
    <property type="term" value="C:membrane"/>
    <property type="evidence" value="ECO:0007669"/>
    <property type="project" value="UniProtKB-SubCell"/>
</dbReference>
<accession>A0A072UNJ5</accession>
<dbReference type="AlphaFoldDB" id="A0A072UNJ5"/>
<dbReference type="PANTHER" id="PTHR47947:SF20">
    <property type="entry name" value="CYTOCHROME P450 FAMILY PROTEIN"/>
    <property type="match status" value="1"/>
</dbReference>
<evidence type="ECO:0000256" key="11">
    <source>
        <dbReference type="PIRSR" id="PIRSR602401-1"/>
    </source>
</evidence>
<dbReference type="STRING" id="3880.A0A072UNJ5"/>
<dbReference type="Proteomes" id="UP000002051">
    <property type="component" value="Chromosome 4"/>
</dbReference>
<comment type="cofactor">
    <cofactor evidence="11">
        <name>heme</name>
        <dbReference type="ChEBI" id="CHEBI:30413"/>
    </cofactor>
</comment>
<evidence type="ECO:0000256" key="2">
    <source>
        <dbReference type="ARBA" id="ARBA00010617"/>
    </source>
</evidence>
<keyword evidence="5 11" id="KW-0479">Metal-binding</keyword>
<evidence type="ECO:0000313" key="14">
    <source>
        <dbReference type="EMBL" id="KEH30633.1"/>
    </source>
</evidence>
<reference evidence="18" key="4">
    <citation type="journal article" date="2018" name="Nat. Plants">
        <title>Whole-genome landscape of Medicago truncatula symbiotic genes.</title>
        <authorList>
            <person name="Pecrix Y."/>
            <person name="Staton S.E."/>
            <person name="Sallet E."/>
            <person name="Lelandais-Briere C."/>
            <person name="Moreau S."/>
            <person name="Carrere S."/>
            <person name="Blein T."/>
            <person name="Jardinaud M.F."/>
            <person name="Latrasse D."/>
            <person name="Zouine M."/>
            <person name="Zahm M."/>
            <person name="Kreplak J."/>
            <person name="Mayjonade B."/>
            <person name="Satge C."/>
            <person name="Perez M."/>
            <person name="Cauet S."/>
            <person name="Marande W."/>
            <person name="Chantry-Darmon C."/>
            <person name="Lopez-Roques C."/>
            <person name="Bouchez O."/>
            <person name="Berard A."/>
            <person name="Debelle F."/>
            <person name="Munos S."/>
            <person name="Bendahmane A."/>
            <person name="Berges H."/>
            <person name="Niebel A."/>
            <person name="Buitink J."/>
            <person name="Frugier F."/>
            <person name="Benhamed M."/>
            <person name="Crespi M."/>
            <person name="Gouzy J."/>
            <person name="Gamas P."/>
        </authorList>
    </citation>
    <scope>NUCLEOTIDE SEQUENCE [LARGE SCALE GENOMIC DNA]</scope>
    <source>
        <strain evidence="18">cv. Jemalong A17</strain>
    </source>
</reference>
<reference evidence="16" key="3">
    <citation type="submission" date="2015-04" db="UniProtKB">
        <authorList>
            <consortium name="EnsemblPlants"/>
        </authorList>
    </citation>
    <scope>IDENTIFICATION</scope>
    <source>
        <strain evidence="16">cv. Jemalong A17</strain>
    </source>
</reference>
<dbReference type="FunFam" id="1.10.630.10:FF:000023">
    <property type="entry name" value="Cytochrome P450 family protein"/>
    <property type="match status" value="1"/>
</dbReference>
<evidence type="ECO:0000256" key="12">
    <source>
        <dbReference type="RuleBase" id="RU000461"/>
    </source>
</evidence>
<dbReference type="KEGG" id="mtr:25492873"/>
<dbReference type="EnsemblPlants" id="KEH30633">
    <property type="protein sequence ID" value="KEH30633"/>
    <property type="gene ID" value="MTR_4g077210"/>
</dbReference>
<evidence type="ECO:0000256" key="7">
    <source>
        <dbReference type="ARBA" id="ARBA00023002"/>
    </source>
</evidence>
<dbReference type="SUPFAM" id="SSF48264">
    <property type="entry name" value="Cytochrome P450"/>
    <property type="match status" value="1"/>
</dbReference>
<dbReference type="OrthoDB" id="2789670at2759"/>
<dbReference type="PRINTS" id="PR00385">
    <property type="entry name" value="P450"/>
</dbReference>
<evidence type="ECO:0000313" key="15">
    <source>
        <dbReference type="EMBL" id="RHN61691.1"/>
    </source>
</evidence>
<keyword evidence="17" id="KW-1185">Reference proteome</keyword>
<dbReference type="Gene3D" id="1.10.630.10">
    <property type="entry name" value="Cytochrome P450"/>
    <property type="match status" value="1"/>
</dbReference>
<keyword evidence="8 11" id="KW-0408">Iron</keyword>
<dbReference type="Gramene" id="rna24180">
    <property type="protein sequence ID" value="RHN61691.1"/>
    <property type="gene ID" value="gene24180"/>
</dbReference>
<dbReference type="HOGENOM" id="CLU_001570_4_0_1"/>
<evidence type="ECO:0000256" key="3">
    <source>
        <dbReference type="ARBA" id="ARBA00022617"/>
    </source>
</evidence>
<comment type="similarity">
    <text evidence="2 12">Belongs to the cytochrome P450 family.</text>
</comment>
<sequence>MEESTRWMIHTSLFLFTFIFLLKITLKKLSKHKNLPPSPPSLPFIGHLHLIKEPLHRSLHKLAQIYGHIFFLRVGTRNMLVVSSPSAVEECLSKNDITFANRTSHTLAGKYLNYNNTALGFSPYGELHRKLRRLTTTELFSTNRLAMFTKVREEEVQLLVKQIFEGCKGELLSKVDLKRKCLELSFNIMLRVISGKRYYGEDAVALEAKEFQILMNEYVELLGNGNLNDCFPILKWIDFQGKKEKMINLMKKMDAFLQKLLDEKRRNWCNDQKNMTLIDVMLDLQQKEPEFYTHEIVKGVVLVILVAGSEPSATTMEWALSLLLNHPETMNKVRAEIDTCVGQDKLVNESDASKLKYLQMVLMETLRLYPPAPLMLPHESSNDCNVCGFDIPKGTMLLVNLWALHRDPNLWKDPTRFVPERFEEGELGGGEIYNMIPFGVGRRSCPGAALAKRFIGHAIGSLIQCFEWERIGDEEIDMNEGIGLTMPKVEPLVALCKPRQVMVEVISNI</sequence>
<dbReference type="Pfam" id="PF00067">
    <property type="entry name" value="p450"/>
    <property type="match status" value="1"/>
</dbReference>
<comment type="subcellular location">
    <subcellularLocation>
        <location evidence="1">Membrane</location>
        <topology evidence="1">Single-pass membrane protein</topology>
    </subcellularLocation>
</comment>
<evidence type="ECO:0000256" key="6">
    <source>
        <dbReference type="ARBA" id="ARBA00022989"/>
    </source>
</evidence>
<dbReference type="PANTHER" id="PTHR47947">
    <property type="entry name" value="CYTOCHROME P450 82C3-RELATED"/>
    <property type="match status" value="1"/>
</dbReference>
<dbReference type="GO" id="GO:0004497">
    <property type="term" value="F:monooxygenase activity"/>
    <property type="evidence" value="ECO:0000318"/>
    <property type="project" value="GO_Central"/>
</dbReference>
<dbReference type="GO" id="GO:0020037">
    <property type="term" value="F:heme binding"/>
    <property type="evidence" value="ECO:0007669"/>
    <property type="project" value="InterPro"/>
</dbReference>
<evidence type="ECO:0000313" key="16">
    <source>
        <dbReference type="EnsemblPlants" id="KEH30633"/>
    </source>
</evidence>
<evidence type="ECO:0000256" key="10">
    <source>
        <dbReference type="ARBA" id="ARBA00023136"/>
    </source>
</evidence>
<proteinExistence type="inferred from homology"/>
<gene>
    <name evidence="16" type="primary">25492873</name>
    <name evidence="14" type="ordered locus">MTR_4g077210</name>
    <name evidence="15" type="ORF">MtrunA17_Chr4g0039391</name>
</gene>
<reference evidence="14 17" key="1">
    <citation type="journal article" date="2011" name="Nature">
        <title>The Medicago genome provides insight into the evolution of rhizobial symbioses.</title>
        <authorList>
            <person name="Young N.D."/>
            <person name="Debelle F."/>
            <person name="Oldroyd G.E."/>
            <person name="Geurts R."/>
            <person name="Cannon S.B."/>
            <person name="Udvardi M.K."/>
            <person name="Benedito V.A."/>
            <person name="Mayer K.F."/>
            <person name="Gouzy J."/>
            <person name="Schoof H."/>
            <person name="Van de Peer Y."/>
            <person name="Proost S."/>
            <person name="Cook D.R."/>
            <person name="Meyers B.C."/>
            <person name="Spannagl M."/>
            <person name="Cheung F."/>
            <person name="De Mita S."/>
            <person name="Krishnakumar V."/>
            <person name="Gundlach H."/>
            <person name="Zhou S."/>
            <person name="Mudge J."/>
            <person name="Bharti A.K."/>
            <person name="Murray J.D."/>
            <person name="Naoumkina M.A."/>
            <person name="Rosen B."/>
            <person name="Silverstein K.A."/>
            <person name="Tang H."/>
            <person name="Rombauts S."/>
            <person name="Zhao P.X."/>
            <person name="Zhou P."/>
            <person name="Barbe V."/>
            <person name="Bardou P."/>
            <person name="Bechner M."/>
            <person name="Bellec A."/>
            <person name="Berger A."/>
            <person name="Berges H."/>
            <person name="Bidwell S."/>
            <person name="Bisseling T."/>
            <person name="Choisne N."/>
            <person name="Couloux A."/>
            <person name="Denny R."/>
            <person name="Deshpande S."/>
            <person name="Dai X."/>
            <person name="Doyle J.J."/>
            <person name="Dudez A.M."/>
            <person name="Farmer A.D."/>
            <person name="Fouteau S."/>
            <person name="Franken C."/>
            <person name="Gibelin C."/>
            <person name="Gish J."/>
            <person name="Goldstein S."/>
            <person name="Gonzalez A.J."/>
            <person name="Green P.J."/>
            <person name="Hallab A."/>
            <person name="Hartog M."/>
            <person name="Hua A."/>
            <person name="Humphray S.J."/>
            <person name="Jeong D.H."/>
            <person name="Jing Y."/>
            <person name="Jocker A."/>
            <person name="Kenton S.M."/>
            <person name="Kim D.J."/>
            <person name="Klee K."/>
            <person name="Lai H."/>
            <person name="Lang C."/>
            <person name="Lin S."/>
            <person name="Macmil S.L."/>
            <person name="Magdelenat G."/>
            <person name="Matthews L."/>
            <person name="McCorrison J."/>
            <person name="Monaghan E.L."/>
            <person name="Mun J.H."/>
            <person name="Najar F.Z."/>
            <person name="Nicholson C."/>
            <person name="Noirot C."/>
            <person name="O'Bleness M."/>
            <person name="Paule C.R."/>
            <person name="Poulain J."/>
            <person name="Prion F."/>
            <person name="Qin B."/>
            <person name="Qu C."/>
            <person name="Retzel E.F."/>
            <person name="Riddle C."/>
            <person name="Sallet E."/>
            <person name="Samain S."/>
            <person name="Samson N."/>
            <person name="Sanders I."/>
            <person name="Saurat O."/>
            <person name="Scarpelli C."/>
            <person name="Schiex T."/>
            <person name="Segurens B."/>
            <person name="Severin A.J."/>
            <person name="Sherrier D.J."/>
            <person name="Shi R."/>
            <person name="Sims S."/>
            <person name="Singer S.R."/>
            <person name="Sinharoy S."/>
            <person name="Sterck L."/>
            <person name="Viollet A."/>
            <person name="Wang B.B."/>
            <person name="Wang K."/>
            <person name="Wang M."/>
            <person name="Wang X."/>
            <person name="Warfsmann J."/>
            <person name="Weissenbach J."/>
            <person name="White D.D."/>
            <person name="White J.D."/>
            <person name="Wiley G.B."/>
            <person name="Wincker P."/>
            <person name="Xing Y."/>
            <person name="Yang L."/>
            <person name="Yao Z."/>
            <person name="Ying F."/>
            <person name="Zhai J."/>
            <person name="Zhou L."/>
            <person name="Zuber A."/>
            <person name="Denarie J."/>
            <person name="Dixon R.A."/>
            <person name="May G.D."/>
            <person name="Schwartz D.C."/>
            <person name="Rogers J."/>
            <person name="Quetier F."/>
            <person name="Town C.D."/>
            <person name="Roe B.A."/>
        </authorList>
    </citation>
    <scope>NUCLEOTIDE SEQUENCE [LARGE SCALE GENOMIC DNA]</scope>
    <source>
        <strain evidence="14">A17</strain>
        <strain evidence="16 17">cv. Jemalong A17</strain>
    </source>
</reference>
<keyword evidence="7 12" id="KW-0560">Oxidoreductase</keyword>
<organism evidence="14 17">
    <name type="scientific">Medicago truncatula</name>
    <name type="common">Barrel medic</name>
    <name type="synonym">Medicago tribuloides</name>
    <dbReference type="NCBI Taxonomy" id="3880"/>
    <lineage>
        <taxon>Eukaryota</taxon>
        <taxon>Viridiplantae</taxon>
        <taxon>Streptophyta</taxon>
        <taxon>Embryophyta</taxon>
        <taxon>Tracheophyta</taxon>
        <taxon>Spermatophyta</taxon>
        <taxon>Magnoliopsida</taxon>
        <taxon>eudicotyledons</taxon>
        <taxon>Gunneridae</taxon>
        <taxon>Pentapetalae</taxon>
        <taxon>rosids</taxon>
        <taxon>fabids</taxon>
        <taxon>Fabales</taxon>
        <taxon>Fabaceae</taxon>
        <taxon>Papilionoideae</taxon>
        <taxon>50 kb inversion clade</taxon>
        <taxon>NPAAA clade</taxon>
        <taxon>Hologalegina</taxon>
        <taxon>IRL clade</taxon>
        <taxon>Trifolieae</taxon>
        <taxon>Medicago</taxon>
    </lineage>
</organism>